<dbReference type="Proteomes" id="UP000551758">
    <property type="component" value="Unassembled WGS sequence"/>
</dbReference>
<keyword evidence="1 6" id="KW-0732">Signal</keyword>
<feature type="transmembrane region" description="Helical" evidence="5">
    <location>
        <begin position="292"/>
        <end position="322"/>
    </location>
</feature>
<evidence type="ECO:0000256" key="4">
    <source>
        <dbReference type="SAM" id="MobiDB-lite"/>
    </source>
</evidence>
<dbReference type="PANTHER" id="PTHR11738">
    <property type="entry name" value="MHC CLASS I NK CELL RECEPTOR"/>
    <property type="match status" value="1"/>
</dbReference>
<evidence type="ECO:0000313" key="8">
    <source>
        <dbReference type="EMBL" id="KAF5917005.1"/>
    </source>
</evidence>
<name>A0A7J7EMI2_DICBM</name>
<dbReference type="InterPro" id="IPR013151">
    <property type="entry name" value="Immunoglobulin_dom"/>
</dbReference>
<keyword evidence="5" id="KW-0812">Transmembrane</keyword>
<evidence type="ECO:0000259" key="7">
    <source>
        <dbReference type="PROSITE" id="PS50835"/>
    </source>
</evidence>
<feature type="chain" id="PRO_5029650242" description="Ig-like domain-containing protein" evidence="6">
    <location>
        <begin position="24"/>
        <end position="419"/>
    </location>
</feature>
<dbReference type="SMART" id="SM00409">
    <property type="entry name" value="IG"/>
    <property type="match status" value="2"/>
</dbReference>
<dbReference type="InterPro" id="IPR036179">
    <property type="entry name" value="Ig-like_dom_sf"/>
</dbReference>
<gene>
    <name evidence="8" type="ORF">HPG69_013929</name>
</gene>
<dbReference type="AlphaFoldDB" id="A0A7J7EMI2"/>
<organism evidence="8 9">
    <name type="scientific">Diceros bicornis minor</name>
    <name type="common">South-central black rhinoceros</name>
    <dbReference type="NCBI Taxonomy" id="77932"/>
    <lineage>
        <taxon>Eukaryota</taxon>
        <taxon>Metazoa</taxon>
        <taxon>Chordata</taxon>
        <taxon>Craniata</taxon>
        <taxon>Vertebrata</taxon>
        <taxon>Euteleostomi</taxon>
        <taxon>Mammalia</taxon>
        <taxon>Eutheria</taxon>
        <taxon>Laurasiatheria</taxon>
        <taxon>Perissodactyla</taxon>
        <taxon>Rhinocerotidae</taxon>
        <taxon>Diceros</taxon>
    </lineage>
</organism>
<dbReference type="PROSITE" id="PS50835">
    <property type="entry name" value="IG_LIKE"/>
    <property type="match status" value="1"/>
</dbReference>
<dbReference type="InterPro" id="IPR013783">
    <property type="entry name" value="Ig-like_fold"/>
</dbReference>
<dbReference type="PANTHER" id="PTHR11738:SF88">
    <property type="entry name" value="IG-LIKE DOMAIN-CONTAINING PROTEIN"/>
    <property type="match status" value="1"/>
</dbReference>
<feature type="compositionally biased region" description="Basic and acidic residues" evidence="4">
    <location>
        <begin position="397"/>
        <end position="411"/>
    </location>
</feature>
<feature type="region of interest" description="Disordered" evidence="4">
    <location>
        <begin position="355"/>
        <end position="419"/>
    </location>
</feature>
<dbReference type="FunFam" id="2.60.40.10:FF:000049">
    <property type="entry name" value="Leukocyte immunoglobulin-like receptor subfamily B member 1"/>
    <property type="match status" value="2"/>
</dbReference>
<evidence type="ECO:0000256" key="3">
    <source>
        <dbReference type="ARBA" id="ARBA00023319"/>
    </source>
</evidence>
<keyword evidence="5" id="KW-1133">Transmembrane helix</keyword>
<keyword evidence="5" id="KW-0472">Membrane</keyword>
<dbReference type="GO" id="GO:0019221">
    <property type="term" value="P:cytokine-mediated signaling pathway"/>
    <property type="evidence" value="ECO:0007669"/>
    <property type="project" value="TreeGrafter"/>
</dbReference>
<dbReference type="EMBL" id="JACDTQ010002604">
    <property type="protein sequence ID" value="KAF5917005.1"/>
    <property type="molecule type" value="Genomic_DNA"/>
</dbReference>
<reference evidence="8 9" key="1">
    <citation type="journal article" date="2020" name="Mol. Biol. Evol.">
        <title>Interspecific Gene Flow and the Evolution of Specialization in Black and White Rhinoceros.</title>
        <authorList>
            <person name="Moodley Y."/>
            <person name="Westbury M.V."/>
            <person name="Russo I.M."/>
            <person name="Gopalakrishnan S."/>
            <person name="Rakotoarivelo A."/>
            <person name="Olsen R.A."/>
            <person name="Prost S."/>
            <person name="Tunstall T."/>
            <person name="Ryder O.A."/>
            <person name="Dalen L."/>
            <person name="Bruford M.W."/>
        </authorList>
    </citation>
    <scope>NUCLEOTIDE SEQUENCE [LARGE SCALE GENOMIC DNA]</scope>
    <source>
        <strain evidence="8">SBR-YM</strain>
        <tissue evidence="8">Skin</tissue>
    </source>
</reference>
<dbReference type="InterPro" id="IPR050412">
    <property type="entry name" value="Ig-like_Receptors_ImmuneReg"/>
</dbReference>
<dbReference type="Pfam" id="PF00047">
    <property type="entry name" value="ig"/>
    <property type="match status" value="1"/>
</dbReference>
<evidence type="ECO:0000256" key="2">
    <source>
        <dbReference type="ARBA" id="ARBA00023157"/>
    </source>
</evidence>
<comment type="caution">
    <text evidence="8">The sequence shown here is derived from an EMBL/GenBank/DDBJ whole genome shotgun (WGS) entry which is preliminary data.</text>
</comment>
<dbReference type="GO" id="GO:0032396">
    <property type="term" value="F:inhibitory MHC class I receptor activity"/>
    <property type="evidence" value="ECO:0007669"/>
    <property type="project" value="TreeGrafter"/>
</dbReference>
<feature type="signal peptide" evidence="6">
    <location>
        <begin position="1"/>
        <end position="23"/>
    </location>
</feature>
<dbReference type="GO" id="GO:0002764">
    <property type="term" value="P:immune response-regulating signaling pathway"/>
    <property type="evidence" value="ECO:0007669"/>
    <property type="project" value="TreeGrafter"/>
</dbReference>
<evidence type="ECO:0000256" key="6">
    <source>
        <dbReference type="SAM" id="SignalP"/>
    </source>
</evidence>
<dbReference type="InterPro" id="IPR007110">
    <property type="entry name" value="Ig-like_dom"/>
</dbReference>
<keyword evidence="3" id="KW-0393">Immunoglobulin domain</keyword>
<dbReference type="Pfam" id="PF13895">
    <property type="entry name" value="Ig_2"/>
    <property type="match status" value="1"/>
</dbReference>
<keyword evidence="2" id="KW-1015">Disulfide bond</keyword>
<proteinExistence type="predicted"/>
<evidence type="ECO:0000256" key="5">
    <source>
        <dbReference type="SAM" id="Phobius"/>
    </source>
</evidence>
<accession>A0A7J7EMI2</accession>
<dbReference type="InterPro" id="IPR003599">
    <property type="entry name" value="Ig_sub"/>
</dbReference>
<evidence type="ECO:0000256" key="1">
    <source>
        <dbReference type="ARBA" id="ARBA00022729"/>
    </source>
</evidence>
<dbReference type="GO" id="GO:0005886">
    <property type="term" value="C:plasma membrane"/>
    <property type="evidence" value="ECO:0007669"/>
    <property type="project" value="TreeGrafter"/>
</dbReference>
<evidence type="ECO:0000313" key="9">
    <source>
        <dbReference type="Proteomes" id="UP000551758"/>
    </source>
</evidence>
<dbReference type="SUPFAM" id="SSF48726">
    <property type="entry name" value="Immunoglobulin"/>
    <property type="match status" value="2"/>
</dbReference>
<dbReference type="Gene3D" id="2.60.40.10">
    <property type="entry name" value="Immunoglobulins"/>
    <property type="match status" value="2"/>
</dbReference>
<sequence length="419" mass="45926">MGGKARTPTLTALLCLDLTPALRGPDQSWSFYVWVAGHALTGNSLPGLCRGPWNWVQAGAPPKPSIWADPGPMVTSGSSVTIWCQGSLQAEVYHLYRDRVSQPCDTQASQDSSNKTSFSIESTSSHTAGLYQCAYNTSRNGWSERSDSLPLVVTGMYEKPFLSVQPGPSVSWGVNVTLQCRSEIPLDTFHLSKEGSPAPPQHLRLQDVAAPFQANFTVSPVTSDHEGTYRCYGSNSTALYLLSLPSDPLELRVSGELWAGMGITRSQKVSQPEGNLTSWRNGKSQSNSHPCLILILIPEALIGVSVAFILLLSFLLLLLLFIRHRRRGKHRTSVWTVDRRRPAVGSGRQCFCPSVSLQQGPQDEDPQGVTYAQVNRPRSRLRQGVANSPSPLSEESLDMKDRPATEDRQMDRQVGPILS</sequence>
<feature type="domain" description="Ig-like" evidence="7">
    <location>
        <begin position="150"/>
        <end position="254"/>
    </location>
</feature>
<keyword evidence="9" id="KW-1185">Reference proteome</keyword>
<protein>
    <recommendedName>
        <fullName evidence="7">Ig-like domain-containing protein</fullName>
    </recommendedName>
</protein>